<accession>A0A2Y8ZP47</accession>
<dbReference type="PANTHER" id="PTHR42793:SF1">
    <property type="entry name" value="PEPTIDYL-LYSINE N-ACETYLTRANSFERASE PATZ"/>
    <property type="match status" value="1"/>
</dbReference>
<dbReference type="InterPro" id="IPR013815">
    <property type="entry name" value="ATP_grasp_subdomain_1"/>
</dbReference>
<dbReference type="GO" id="GO:0016747">
    <property type="term" value="F:acyltransferase activity, transferring groups other than amino-acyl groups"/>
    <property type="evidence" value="ECO:0007669"/>
    <property type="project" value="InterPro"/>
</dbReference>
<sequence length="884" mass="94052">MTDYPQHWEADVVLRDGSVAQVRPIKPSDDDALRAFHDAQSPESTYLRFFAPMKHLSDKDVHRFTHVDYINRVALVLRSGERLVGVGRFDRFDDGRKAEVAFNVSDSFQGRGVGSVLLEHLAAIGLELGVEEFVADVLPQNTKMLSVFTEAGYAVNRAFEDGVVALSFPIEPTSASRQVVVAREQRAEATSLRALLSPASVAVVGVSEKPDRLGRRVWQQVADGGYTGELFAVNSSVHEAISGVTIYQRVTDLPHPVDLVVIAVPAAATLAVIDDCAKLGVRSVTVLSEGFAEAGAAGVKLQRELLRRARNGGMRVLGPNSFGLINAETPIRLNASLADRLPDPGGLGLFSQSGALGVAVLDFAQLRGLSISQFVNAGNRVDVSGNDVMQYWIEHDETTLVGLYLESVGNPRKFSRIARRLSERKPVIVIKPGTSAYGVPAGHRVRGTQADPKAFQAMLDQAGVIRVDDLHRMFDVAQLLLHQPAPRGQRVAIVGNSDALGAIAADTAVSHGLEVTRGPVNLPAEAALEDMREALRDAFADVSVDAVVTNFMRQQQGDGQAVAAMLAEVSSISEKPCVTTILGVQGVSESLAAGTLEDGSRRVVPAYPLPEDAVRALALAARRSDWTAADRGELVLPEGIDTDAAHALIDRVLEESPQGRDLSTDEVHELLAAYGITVWPAQPVDSAAQAEVAAKDIGYPVVVKSVSPRVRSQTITAVRADLRHKVAVRDAWSALHEALSPTGDAQLVVQHMATPGVACVVESGEDPLFGPVLRFAISGAPEEMGDVGYRIPPLTGGDVRDLIDSVRAAPLLHNVGGGGAIDRAALEDLIARVAVLADQLPQVASLRLSPVNTHPGGVDVLDAHCAVAPPQSRQDTGRRALSAG</sequence>
<dbReference type="SUPFAM" id="SSF55729">
    <property type="entry name" value="Acyl-CoA N-acyltransferases (Nat)"/>
    <property type="match status" value="1"/>
</dbReference>
<evidence type="ECO:0000259" key="2">
    <source>
        <dbReference type="PROSITE" id="PS50975"/>
    </source>
</evidence>
<dbReference type="AlphaFoldDB" id="A0A2Y8ZP47"/>
<keyword evidence="1" id="KW-0547">Nucleotide-binding</keyword>
<dbReference type="Pfam" id="PF13607">
    <property type="entry name" value="Succ_CoA_lig"/>
    <property type="match status" value="1"/>
</dbReference>
<dbReference type="Gene3D" id="3.40.50.720">
    <property type="entry name" value="NAD(P)-binding Rossmann-like Domain"/>
    <property type="match status" value="1"/>
</dbReference>
<dbReference type="RefSeq" id="WP_109684368.1">
    <property type="nucleotide sequence ID" value="NZ_QGDN01000001.1"/>
</dbReference>
<keyword evidence="1" id="KW-0067">ATP-binding</keyword>
<dbReference type="Pfam" id="PF13380">
    <property type="entry name" value="CoA_binding_2"/>
    <property type="match status" value="1"/>
</dbReference>
<proteinExistence type="predicted"/>
<dbReference type="CDD" id="cd04301">
    <property type="entry name" value="NAT_SF"/>
    <property type="match status" value="1"/>
</dbReference>
<organism evidence="4 5">
    <name type="scientific">Branchiibius hedensis</name>
    <dbReference type="NCBI Taxonomy" id="672460"/>
    <lineage>
        <taxon>Bacteria</taxon>
        <taxon>Bacillati</taxon>
        <taxon>Actinomycetota</taxon>
        <taxon>Actinomycetes</taxon>
        <taxon>Micrococcales</taxon>
        <taxon>Dermacoccaceae</taxon>
        <taxon>Branchiibius</taxon>
    </lineage>
</organism>
<dbReference type="Gene3D" id="3.30.1490.20">
    <property type="entry name" value="ATP-grasp fold, A domain"/>
    <property type="match status" value="1"/>
</dbReference>
<dbReference type="OrthoDB" id="190266at2"/>
<dbReference type="PROSITE" id="PS50975">
    <property type="entry name" value="ATP_GRASP"/>
    <property type="match status" value="1"/>
</dbReference>
<reference evidence="5" key="1">
    <citation type="submission" date="2016-10" db="EMBL/GenBank/DDBJ databases">
        <authorList>
            <person name="Varghese N."/>
            <person name="Submissions S."/>
        </authorList>
    </citation>
    <scope>NUCLEOTIDE SEQUENCE [LARGE SCALE GENOMIC DNA]</scope>
    <source>
        <strain evidence="5">DSM 22951</strain>
    </source>
</reference>
<dbReference type="InterPro" id="IPR036291">
    <property type="entry name" value="NAD(P)-bd_dom_sf"/>
</dbReference>
<dbReference type="GO" id="GO:0046872">
    <property type="term" value="F:metal ion binding"/>
    <property type="evidence" value="ECO:0007669"/>
    <property type="project" value="InterPro"/>
</dbReference>
<dbReference type="PANTHER" id="PTHR42793">
    <property type="entry name" value="COA BINDING DOMAIN CONTAINING PROTEIN"/>
    <property type="match status" value="1"/>
</dbReference>
<dbReference type="PROSITE" id="PS51186">
    <property type="entry name" value="GNAT"/>
    <property type="match status" value="1"/>
</dbReference>
<dbReference type="InterPro" id="IPR016102">
    <property type="entry name" value="Succinyl-CoA_synth-like"/>
</dbReference>
<evidence type="ECO:0000313" key="5">
    <source>
        <dbReference type="Proteomes" id="UP000250028"/>
    </source>
</evidence>
<gene>
    <name evidence="4" type="ORF">SAMN04489750_0991</name>
</gene>
<dbReference type="InterPro" id="IPR016181">
    <property type="entry name" value="Acyl_CoA_acyltransferase"/>
</dbReference>
<dbReference type="GO" id="GO:0005524">
    <property type="term" value="F:ATP binding"/>
    <property type="evidence" value="ECO:0007669"/>
    <property type="project" value="UniProtKB-UniRule"/>
</dbReference>
<dbReference type="InterPro" id="IPR011761">
    <property type="entry name" value="ATP-grasp"/>
</dbReference>
<dbReference type="InterPro" id="IPR032875">
    <property type="entry name" value="Succ_CoA_lig_flav_dom"/>
</dbReference>
<evidence type="ECO:0000259" key="3">
    <source>
        <dbReference type="PROSITE" id="PS51186"/>
    </source>
</evidence>
<feature type="domain" description="ATP-grasp" evidence="2">
    <location>
        <begin position="668"/>
        <end position="704"/>
    </location>
</feature>
<dbReference type="Pfam" id="PF00583">
    <property type="entry name" value="Acetyltransf_1"/>
    <property type="match status" value="1"/>
</dbReference>
<dbReference type="SUPFAM" id="SSF52210">
    <property type="entry name" value="Succinyl-CoA synthetase domains"/>
    <property type="match status" value="2"/>
</dbReference>
<dbReference type="Gene3D" id="3.30.470.20">
    <property type="entry name" value="ATP-grasp fold, B domain"/>
    <property type="match status" value="1"/>
</dbReference>
<dbReference type="SUPFAM" id="SSF51735">
    <property type="entry name" value="NAD(P)-binding Rossmann-fold domains"/>
    <property type="match status" value="1"/>
</dbReference>
<evidence type="ECO:0000256" key="1">
    <source>
        <dbReference type="PROSITE-ProRule" id="PRU00409"/>
    </source>
</evidence>
<dbReference type="InterPro" id="IPR003781">
    <property type="entry name" value="CoA-bd"/>
</dbReference>
<name>A0A2Y8ZP47_9MICO</name>
<protein>
    <submittedName>
        <fullName evidence="4">Acyl-CoA synthetase (NDP forming)</fullName>
    </submittedName>
</protein>
<dbReference type="Proteomes" id="UP000250028">
    <property type="component" value="Unassembled WGS sequence"/>
</dbReference>
<dbReference type="Pfam" id="PF13549">
    <property type="entry name" value="ATP-grasp_5"/>
    <property type="match status" value="1"/>
</dbReference>
<feature type="domain" description="N-acetyltransferase" evidence="3">
    <location>
        <begin position="20"/>
        <end position="171"/>
    </location>
</feature>
<keyword evidence="5" id="KW-1185">Reference proteome</keyword>
<dbReference type="SMART" id="SM00881">
    <property type="entry name" value="CoA_binding"/>
    <property type="match status" value="1"/>
</dbReference>
<dbReference type="InterPro" id="IPR000182">
    <property type="entry name" value="GNAT_dom"/>
</dbReference>
<dbReference type="Gene3D" id="3.40.630.30">
    <property type="match status" value="1"/>
</dbReference>
<dbReference type="SUPFAM" id="SSF56059">
    <property type="entry name" value="Glutathione synthetase ATP-binding domain-like"/>
    <property type="match status" value="1"/>
</dbReference>
<dbReference type="EMBL" id="UESZ01000001">
    <property type="protein sequence ID" value="SSA33705.1"/>
    <property type="molecule type" value="Genomic_DNA"/>
</dbReference>
<dbReference type="Gene3D" id="3.40.50.261">
    <property type="entry name" value="Succinyl-CoA synthetase domains"/>
    <property type="match status" value="2"/>
</dbReference>
<evidence type="ECO:0000313" key="4">
    <source>
        <dbReference type="EMBL" id="SSA33705.1"/>
    </source>
</evidence>